<reference evidence="1" key="1">
    <citation type="submission" date="2021-12" db="EMBL/GenBank/DDBJ databases">
        <title>Novel species in genus Dyadobacter.</title>
        <authorList>
            <person name="Ma C."/>
        </authorList>
    </citation>
    <scope>NUCLEOTIDE SEQUENCE</scope>
    <source>
        <strain evidence="1">LJ419</strain>
    </source>
</reference>
<protein>
    <submittedName>
        <fullName evidence="1">Uncharacterized protein</fullName>
    </submittedName>
</protein>
<gene>
    <name evidence="1" type="ORF">LXM26_28225</name>
</gene>
<sequence length="91" mass="10460">MEKAIFVRTRNTAMQHTIQINTSQLDAKFLTSIKSLFGKRDIKIIVEDVDVNNSDSTDLETKRFLAHRENHPSVIISDKRDFNSVVDDINI</sequence>
<evidence type="ECO:0000313" key="2">
    <source>
        <dbReference type="Proteomes" id="UP001139000"/>
    </source>
</evidence>
<dbReference type="AlphaFoldDB" id="A0A9X1PS19"/>
<keyword evidence="2" id="KW-1185">Reference proteome</keyword>
<dbReference type="EMBL" id="JAJTTC010000011">
    <property type="protein sequence ID" value="MCF0065435.1"/>
    <property type="molecule type" value="Genomic_DNA"/>
</dbReference>
<dbReference type="Proteomes" id="UP001139000">
    <property type="component" value="Unassembled WGS sequence"/>
</dbReference>
<accession>A0A9X1PS19</accession>
<evidence type="ECO:0000313" key="1">
    <source>
        <dbReference type="EMBL" id="MCF0065435.1"/>
    </source>
</evidence>
<proteinExistence type="predicted"/>
<organism evidence="1 2">
    <name type="scientific">Dyadobacter chenwenxiniae</name>
    <dbReference type="NCBI Taxonomy" id="2906456"/>
    <lineage>
        <taxon>Bacteria</taxon>
        <taxon>Pseudomonadati</taxon>
        <taxon>Bacteroidota</taxon>
        <taxon>Cytophagia</taxon>
        <taxon>Cytophagales</taxon>
        <taxon>Spirosomataceae</taxon>
        <taxon>Dyadobacter</taxon>
    </lineage>
</organism>
<name>A0A9X1PS19_9BACT</name>
<comment type="caution">
    <text evidence="1">The sequence shown here is derived from an EMBL/GenBank/DDBJ whole genome shotgun (WGS) entry which is preliminary data.</text>
</comment>
<dbReference type="RefSeq" id="WP_234658417.1">
    <property type="nucleotide sequence ID" value="NZ_CP094997.1"/>
</dbReference>